<gene>
    <name evidence="3" type="ORF">EZJ19_04925</name>
</gene>
<proteinExistence type="predicted"/>
<evidence type="ECO:0000313" key="3">
    <source>
        <dbReference type="EMBL" id="TCJ16253.1"/>
    </source>
</evidence>
<dbReference type="RefSeq" id="WP_131445181.1">
    <property type="nucleotide sequence ID" value="NZ_SJZB01000018.1"/>
</dbReference>
<feature type="chain" id="PRO_5020987554" evidence="2">
    <location>
        <begin position="28"/>
        <end position="254"/>
    </location>
</feature>
<organism evidence="3 4">
    <name type="scientific">Parasulfuritortus cantonensis</name>
    <dbReference type="NCBI Taxonomy" id="2528202"/>
    <lineage>
        <taxon>Bacteria</taxon>
        <taxon>Pseudomonadati</taxon>
        <taxon>Pseudomonadota</taxon>
        <taxon>Betaproteobacteria</taxon>
        <taxon>Nitrosomonadales</taxon>
        <taxon>Thiobacillaceae</taxon>
        <taxon>Parasulfuritortus</taxon>
    </lineage>
</organism>
<accession>A0A4R1BGE1</accession>
<dbReference type="AlphaFoldDB" id="A0A4R1BGE1"/>
<evidence type="ECO:0000256" key="2">
    <source>
        <dbReference type="SAM" id="SignalP"/>
    </source>
</evidence>
<evidence type="ECO:0000256" key="1">
    <source>
        <dbReference type="SAM" id="MobiDB-lite"/>
    </source>
</evidence>
<name>A0A4R1BGE1_9PROT</name>
<dbReference type="Proteomes" id="UP000295443">
    <property type="component" value="Unassembled WGS sequence"/>
</dbReference>
<dbReference type="EMBL" id="SJZB01000018">
    <property type="protein sequence ID" value="TCJ16253.1"/>
    <property type="molecule type" value="Genomic_DNA"/>
</dbReference>
<evidence type="ECO:0000313" key="4">
    <source>
        <dbReference type="Proteomes" id="UP000295443"/>
    </source>
</evidence>
<protein>
    <submittedName>
        <fullName evidence="3">Uncharacterized protein</fullName>
    </submittedName>
</protein>
<feature type="region of interest" description="Disordered" evidence="1">
    <location>
        <begin position="52"/>
        <end position="73"/>
    </location>
</feature>
<feature type="compositionally biased region" description="Basic residues" evidence="1">
    <location>
        <begin position="52"/>
        <end position="67"/>
    </location>
</feature>
<reference evidence="3 4" key="1">
    <citation type="submission" date="2019-03" db="EMBL/GenBank/DDBJ databases">
        <title>Genome sequence of Thiobacillaceae bacterium LSR1, a sulfur-oxidizing bacterium isolated from freshwater sediment.</title>
        <authorList>
            <person name="Li S."/>
        </authorList>
    </citation>
    <scope>NUCLEOTIDE SEQUENCE [LARGE SCALE GENOMIC DNA]</scope>
    <source>
        <strain evidence="3 4">LSR1</strain>
    </source>
</reference>
<comment type="caution">
    <text evidence="3">The sequence shown here is derived from an EMBL/GenBank/DDBJ whole genome shotgun (WGS) entry which is preliminary data.</text>
</comment>
<keyword evidence="2" id="KW-0732">Signal</keyword>
<feature type="signal peptide" evidence="2">
    <location>
        <begin position="1"/>
        <end position="27"/>
    </location>
</feature>
<keyword evidence="4" id="KW-1185">Reference proteome</keyword>
<sequence length="254" mass="25832">MMSLPFLKLAAVCLASVSLVCAGPAWSAEAAKPTIKKVTKAKVKPKAKAKAKSHVRAKTVAKNKRRQTPPAAQASAVVAPVAPAAAPVAAAAINPYLAGPAAPVANPYLPAAQPAAAPGYAVAAVPARTYQLAAPAATSGNPYLPSWSAPSSQSYTPAAAPAAAAGESPFSSMAGNIRDLLPSLPTEGQSILPHIKKVYPTGEKPLVVVTFKCPTEVVGITPPPTKLLHELVTGGMNLVNASNLLSFNLQQVCQ</sequence>